<feature type="compositionally biased region" description="Polar residues" evidence="1">
    <location>
        <begin position="21"/>
        <end position="32"/>
    </location>
</feature>
<accession>A0ABT4VP90</accession>
<evidence type="ECO:0000256" key="1">
    <source>
        <dbReference type="SAM" id="MobiDB-lite"/>
    </source>
</evidence>
<proteinExistence type="predicted"/>
<name>A0ABT4VP90_9HYPH</name>
<evidence type="ECO:0000313" key="3">
    <source>
        <dbReference type="Proteomes" id="UP001148313"/>
    </source>
</evidence>
<dbReference type="RefSeq" id="WP_271089663.1">
    <property type="nucleotide sequence ID" value="NZ_JAPJZH010000006.1"/>
</dbReference>
<organism evidence="2 3">
    <name type="scientific">Hoeflea poritis</name>
    <dbReference type="NCBI Taxonomy" id="2993659"/>
    <lineage>
        <taxon>Bacteria</taxon>
        <taxon>Pseudomonadati</taxon>
        <taxon>Pseudomonadota</taxon>
        <taxon>Alphaproteobacteria</taxon>
        <taxon>Hyphomicrobiales</taxon>
        <taxon>Rhizobiaceae</taxon>
        <taxon>Hoeflea</taxon>
    </lineage>
</organism>
<dbReference type="Proteomes" id="UP001148313">
    <property type="component" value="Unassembled WGS sequence"/>
</dbReference>
<reference evidence="2" key="1">
    <citation type="submission" date="2022-11" db="EMBL/GenBank/DDBJ databases">
        <title>Hoeflea poritis sp. nov., isolated from scleractinian coral Porites lutea.</title>
        <authorList>
            <person name="Zhang G."/>
            <person name="Wei Q."/>
            <person name="Cai L."/>
        </authorList>
    </citation>
    <scope>NUCLEOTIDE SEQUENCE</scope>
    <source>
        <strain evidence="2">E7-10</strain>
    </source>
</reference>
<keyword evidence="3" id="KW-1185">Reference proteome</keyword>
<comment type="caution">
    <text evidence="2">The sequence shown here is derived from an EMBL/GenBank/DDBJ whole genome shotgun (WGS) entry which is preliminary data.</text>
</comment>
<gene>
    <name evidence="2" type="ORF">OOZ53_11385</name>
</gene>
<sequence length="584" mass="63314">MVAITINSFVGEQPRIVPRNIPNNASQNAQNTRLDDGALTPIRTPQEEHDPSPTDWSSNQTIFKHGSTWYSWAGVVNAAPGPVATDRLYFTGDGVPKMKVSGTDYNLAVSRSAVALTATLGGVGSGDVTTRVYVYTYVTDYGEESEPNPASNEIDWQPGNTVTLSGFEAAPAGRNITKQRIYRSQTGQTGTYFYLIAERTASASNFVDNIAVDAFQEVLPSADWNTPPDTLTGLTPLDNGMMAAFTGNKLYFCEPYHPHAWPEKYVLTFDYPIVAVRKAGPLQVVMTEGTPYLVTGTAPENMQSRQLEYNAPCINARGVVDLGYAIAYPTHEGLVVVDAGGGVKIATRKLFKKEDWLALSPSTIVAAQLSGQYAMFYDTTDALGTTVQGGLFIDTVGEEYLSRFTEIAKATFFDRTASKLYYLDTAGKVQEFDGEQSPRHNMNWRSKEFVFPLPVGMAAIMIDADSTLTAQETANIAAQNTAIAAANAAAIAAGPVRGSLNSRALNTTRLSGSDLTPLVAEQYESMTATIYADGQAVATISETNKQKRLPSDRTARKWVIDVFGTIQIQRIAMASRADELRTTP</sequence>
<feature type="region of interest" description="Disordered" evidence="1">
    <location>
        <begin position="17"/>
        <end position="59"/>
    </location>
</feature>
<protein>
    <submittedName>
        <fullName evidence="2">Uncharacterized protein</fullName>
    </submittedName>
</protein>
<evidence type="ECO:0000313" key="2">
    <source>
        <dbReference type="EMBL" id="MDA4845955.1"/>
    </source>
</evidence>
<dbReference type="EMBL" id="JAPJZH010000006">
    <property type="protein sequence ID" value="MDA4845955.1"/>
    <property type="molecule type" value="Genomic_DNA"/>
</dbReference>